<dbReference type="EMBL" id="CAJVPW010005818">
    <property type="protein sequence ID" value="CAG8560864.1"/>
    <property type="molecule type" value="Genomic_DNA"/>
</dbReference>
<comment type="caution">
    <text evidence="1">The sequence shown here is derived from an EMBL/GenBank/DDBJ whole genome shotgun (WGS) entry which is preliminary data.</text>
</comment>
<protein>
    <submittedName>
        <fullName evidence="1">14517_t:CDS:1</fullName>
    </submittedName>
</protein>
<reference evidence="1" key="1">
    <citation type="submission" date="2021-06" db="EMBL/GenBank/DDBJ databases">
        <authorList>
            <person name="Kallberg Y."/>
            <person name="Tangrot J."/>
            <person name="Rosling A."/>
        </authorList>
    </citation>
    <scope>NUCLEOTIDE SEQUENCE</scope>
    <source>
        <strain evidence="1">28 12/20/2015</strain>
    </source>
</reference>
<accession>A0ACA9LZD6</accession>
<sequence length="207" mass="24023">MTLDIDITQDLPQDRIAKEEMSQIETIKEVTITQEKDNEVKKAPYTRMSRTTVWRKKQKDKPSLNVKALPDLSHLFPVANIVNRLQLPQPSSAVLLANALSLQKPESHSPSALKTYIKGMVFPQIYDENKKGVYYDRHERSDVVAYRKEWLKRMFTYKKSMKDFNGEMLEIVIEPQLEHGHKELVQVINFFSLNLHGCVIVRVVKLS</sequence>
<gene>
    <name evidence="1" type="ORF">SPELUC_LOCUS5597</name>
</gene>
<evidence type="ECO:0000313" key="1">
    <source>
        <dbReference type="EMBL" id="CAG8560864.1"/>
    </source>
</evidence>
<name>A0ACA9LZD6_9GLOM</name>
<organism evidence="1 2">
    <name type="scientific">Cetraspora pellucida</name>
    <dbReference type="NCBI Taxonomy" id="1433469"/>
    <lineage>
        <taxon>Eukaryota</taxon>
        <taxon>Fungi</taxon>
        <taxon>Fungi incertae sedis</taxon>
        <taxon>Mucoromycota</taxon>
        <taxon>Glomeromycotina</taxon>
        <taxon>Glomeromycetes</taxon>
        <taxon>Diversisporales</taxon>
        <taxon>Gigasporaceae</taxon>
        <taxon>Cetraspora</taxon>
    </lineage>
</organism>
<evidence type="ECO:0000313" key="2">
    <source>
        <dbReference type="Proteomes" id="UP000789366"/>
    </source>
</evidence>
<keyword evidence="2" id="KW-1185">Reference proteome</keyword>
<dbReference type="Proteomes" id="UP000789366">
    <property type="component" value="Unassembled WGS sequence"/>
</dbReference>
<proteinExistence type="predicted"/>